<accession>A0A2S7X195</accession>
<evidence type="ECO:0000313" key="2">
    <source>
        <dbReference type="EMBL" id="PQJ83576.1"/>
    </source>
</evidence>
<evidence type="ECO:0000313" key="1">
    <source>
        <dbReference type="EMBL" id="GLR76784.1"/>
    </source>
</evidence>
<name>A0A2S7X195_9GAMM</name>
<reference evidence="2 3" key="2">
    <citation type="submission" date="2016-12" db="EMBL/GenBank/DDBJ databases">
        <title>Diversity of luminous bacteria.</title>
        <authorList>
            <person name="Yoshizawa S."/>
            <person name="Kogure K."/>
        </authorList>
    </citation>
    <scope>NUCLEOTIDE SEQUENCE [LARGE SCALE GENOMIC DNA]</scope>
    <source>
        <strain evidence="2 3">NBRC 105001</strain>
    </source>
</reference>
<reference evidence="1" key="1">
    <citation type="journal article" date="2014" name="Int. J. Syst. Evol. Microbiol.">
        <title>Complete genome of a new Firmicutes species belonging to the dominant human colonic microbiota ('Ruminococcus bicirculans') reveals two chromosomes and a selective capacity to utilize plant glucans.</title>
        <authorList>
            <consortium name="NISC Comparative Sequencing Program"/>
            <person name="Wegmann U."/>
            <person name="Louis P."/>
            <person name="Goesmann A."/>
            <person name="Henrissat B."/>
            <person name="Duncan S.H."/>
            <person name="Flint H.J."/>
        </authorList>
    </citation>
    <scope>NUCLEOTIDE SEQUENCE</scope>
    <source>
        <strain evidence="1">NBRC 105001</strain>
    </source>
</reference>
<protein>
    <recommendedName>
        <fullName evidence="5">IS6 family transposase</fullName>
    </recommendedName>
</protein>
<dbReference type="EMBL" id="MSCP01000005">
    <property type="protein sequence ID" value="PQJ83576.1"/>
    <property type="molecule type" value="Genomic_DNA"/>
</dbReference>
<proteinExistence type="predicted"/>
<dbReference type="EMBL" id="BSOU01000014">
    <property type="protein sequence ID" value="GLR76784.1"/>
    <property type="molecule type" value="Genomic_DNA"/>
</dbReference>
<evidence type="ECO:0000313" key="3">
    <source>
        <dbReference type="Proteomes" id="UP000239273"/>
    </source>
</evidence>
<dbReference type="InterPro" id="IPR052183">
    <property type="entry name" value="IS_Transposase"/>
</dbReference>
<gene>
    <name evidence="2" type="ORF">BTO23_20780</name>
    <name evidence="1" type="ORF">GCM10007855_36590</name>
</gene>
<dbReference type="Proteomes" id="UP000239273">
    <property type="component" value="Unassembled WGS sequence"/>
</dbReference>
<organism evidence="2 3">
    <name type="scientific">Aliivibrio sifiae</name>
    <dbReference type="NCBI Taxonomy" id="566293"/>
    <lineage>
        <taxon>Bacteria</taxon>
        <taxon>Pseudomonadati</taxon>
        <taxon>Pseudomonadota</taxon>
        <taxon>Gammaproteobacteria</taxon>
        <taxon>Vibrionales</taxon>
        <taxon>Vibrionaceae</taxon>
        <taxon>Aliivibrio</taxon>
    </lineage>
</organism>
<evidence type="ECO:0000313" key="4">
    <source>
        <dbReference type="Proteomes" id="UP001156660"/>
    </source>
</evidence>
<dbReference type="PANTHER" id="PTHR35528">
    <property type="entry name" value="BLL1675 PROTEIN"/>
    <property type="match status" value="1"/>
</dbReference>
<evidence type="ECO:0008006" key="5">
    <source>
        <dbReference type="Google" id="ProtNLM"/>
    </source>
</evidence>
<reference evidence="1" key="4">
    <citation type="submission" date="2023-01" db="EMBL/GenBank/DDBJ databases">
        <title>Draft genome sequence of Aliivibrio sifiae strain NBRC 105001.</title>
        <authorList>
            <person name="Sun Q."/>
            <person name="Mori K."/>
        </authorList>
    </citation>
    <scope>NUCLEOTIDE SEQUENCE</scope>
    <source>
        <strain evidence="1">NBRC 105001</strain>
    </source>
</reference>
<reference evidence="4" key="3">
    <citation type="journal article" date="2019" name="Int. J. Syst. Evol. Microbiol.">
        <title>The Global Catalogue of Microorganisms (GCM) 10K type strain sequencing project: providing services to taxonomists for standard genome sequencing and annotation.</title>
        <authorList>
            <consortium name="The Broad Institute Genomics Platform"/>
            <consortium name="The Broad Institute Genome Sequencing Center for Infectious Disease"/>
            <person name="Wu L."/>
            <person name="Ma J."/>
        </authorList>
    </citation>
    <scope>NUCLEOTIDE SEQUENCE [LARGE SCALE GENOMIC DNA]</scope>
    <source>
        <strain evidence="4">NBRC 105001</strain>
    </source>
</reference>
<dbReference type="AlphaFoldDB" id="A0A2S7X195"/>
<comment type="caution">
    <text evidence="2">The sequence shown here is derived from an EMBL/GenBank/DDBJ whole genome shotgun (WGS) entry which is preliminary data.</text>
</comment>
<sequence length="72" mass="8699">MNFSGFQYPKDVILQTVRYYVSYKLSYRDIEEIFTERGIKADHSTYNRWVIRFAPQIEMKARQKKRAVSGSW</sequence>
<keyword evidence="4" id="KW-1185">Reference proteome</keyword>
<dbReference type="Proteomes" id="UP001156660">
    <property type="component" value="Unassembled WGS sequence"/>
</dbReference>
<dbReference type="PANTHER" id="PTHR35528:SF3">
    <property type="entry name" value="BLL1675 PROTEIN"/>
    <property type="match status" value="1"/>
</dbReference>